<evidence type="ECO:0000256" key="1">
    <source>
        <dbReference type="SAM" id="MobiDB-lite"/>
    </source>
</evidence>
<dbReference type="EMBL" id="AVOT02002244">
    <property type="protein sequence ID" value="MBW0469654.1"/>
    <property type="molecule type" value="Genomic_DNA"/>
</dbReference>
<sequence>MDSSHELGIEVESLAYESDPYPPVLPKCVEVGESLPEGSQVVIGDPGKGLGKRPNRNTTKKTNKKRCTFEAAKHSQDQGDDMMDVEVDHIDNKPPHTESPPILNEAIHDETPPASPQNTEAFQERETIKHDTMGQDMTDMPDPEPKVSSSANFQGIFLSHMEEFGDILNYHSNINQE</sequence>
<feature type="region of interest" description="Disordered" evidence="1">
    <location>
        <begin position="39"/>
        <end position="150"/>
    </location>
</feature>
<feature type="compositionally biased region" description="Basic and acidic residues" evidence="1">
    <location>
        <begin position="67"/>
        <end position="77"/>
    </location>
</feature>
<comment type="caution">
    <text evidence="2">The sequence shown here is derived from an EMBL/GenBank/DDBJ whole genome shotgun (WGS) entry which is preliminary data.</text>
</comment>
<dbReference type="AlphaFoldDB" id="A0A9Q3BQP6"/>
<evidence type="ECO:0000313" key="2">
    <source>
        <dbReference type="EMBL" id="MBW0469654.1"/>
    </source>
</evidence>
<gene>
    <name evidence="2" type="ORF">O181_009369</name>
</gene>
<keyword evidence="3" id="KW-1185">Reference proteome</keyword>
<feature type="compositionally biased region" description="Basic and acidic residues" evidence="1">
    <location>
        <begin position="122"/>
        <end position="133"/>
    </location>
</feature>
<protein>
    <submittedName>
        <fullName evidence="2">Uncharacterized protein</fullName>
    </submittedName>
</protein>
<dbReference type="Proteomes" id="UP000765509">
    <property type="component" value="Unassembled WGS sequence"/>
</dbReference>
<reference evidence="2" key="1">
    <citation type="submission" date="2021-03" db="EMBL/GenBank/DDBJ databases">
        <title>Draft genome sequence of rust myrtle Austropuccinia psidii MF-1, a brazilian biotype.</title>
        <authorList>
            <person name="Quecine M.C."/>
            <person name="Pachon D.M.R."/>
            <person name="Bonatelli M.L."/>
            <person name="Correr F.H."/>
            <person name="Franceschini L.M."/>
            <person name="Leite T.F."/>
            <person name="Margarido G.R.A."/>
            <person name="Almeida C.A."/>
            <person name="Ferrarezi J.A."/>
            <person name="Labate C.A."/>
        </authorList>
    </citation>
    <scope>NUCLEOTIDE SEQUENCE</scope>
    <source>
        <strain evidence="2">MF-1</strain>
    </source>
</reference>
<accession>A0A9Q3BQP6</accession>
<feature type="compositionally biased region" description="Basic and acidic residues" evidence="1">
    <location>
        <begin position="86"/>
        <end position="96"/>
    </location>
</feature>
<organism evidence="2 3">
    <name type="scientific">Austropuccinia psidii MF-1</name>
    <dbReference type="NCBI Taxonomy" id="1389203"/>
    <lineage>
        <taxon>Eukaryota</taxon>
        <taxon>Fungi</taxon>
        <taxon>Dikarya</taxon>
        <taxon>Basidiomycota</taxon>
        <taxon>Pucciniomycotina</taxon>
        <taxon>Pucciniomycetes</taxon>
        <taxon>Pucciniales</taxon>
        <taxon>Sphaerophragmiaceae</taxon>
        <taxon>Austropuccinia</taxon>
    </lineage>
</organism>
<name>A0A9Q3BQP6_9BASI</name>
<proteinExistence type="predicted"/>
<evidence type="ECO:0000313" key="3">
    <source>
        <dbReference type="Proteomes" id="UP000765509"/>
    </source>
</evidence>
<feature type="compositionally biased region" description="Basic residues" evidence="1">
    <location>
        <begin position="50"/>
        <end position="66"/>
    </location>
</feature>